<reference evidence="3 4" key="1">
    <citation type="submission" date="2024-02" db="EMBL/GenBank/DDBJ databases">
        <title>High-quality chromosome-scale genome assembly of Pensacola bahiagrass (Paspalum notatum Flugge var. saurae).</title>
        <authorList>
            <person name="Vega J.M."/>
            <person name="Podio M."/>
            <person name="Orjuela J."/>
            <person name="Siena L.A."/>
            <person name="Pessino S.C."/>
            <person name="Combes M.C."/>
            <person name="Mariac C."/>
            <person name="Albertini E."/>
            <person name="Pupilli F."/>
            <person name="Ortiz J.P.A."/>
            <person name="Leblanc O."/>
        </authorList>
    </citation>
    <scope>NUCLEOTIDE SEQUENCE [LARGE SCALE GENOMIC DNA]</scope>
    <source>
        <strain evidence="3">R1</strain>
        <tissue evidence="3">Leaf</tissue>
    </source>
</reference>
<organism evidence="3 4">
    <name type="scientific">Paspalum notatum var. saurae</name>
    <dbReference type="NCBI Taxonomy" id="547442"/>
    <lineage>
        <taxon>Eukaryota</taxon>
        <taxon>Viridiplantae</taxon>
        <taxon>Streptophyta</taxon>
        <taxon>Embryophyta</taxon>
        <taxon>Tracheophyta</taxon>
        <taxon>Spermatophyta</taxon>
        <taxon>Magnoliopsida</taxon>
        <taxon>Liliopsida</taxon>
        <taxon>Poales</taxon>
        <taxon>Poaceae</taxon>
        <taxon>PACMAD clade</taxon>
        <taxon>Panicoideae</taxon>
        <taxon>Andropogonodae</taxon>
        <taxon>Paspaleae</taxon>
        <taxon>Paspalinae</taxon>
        <taxon>Paspalum</taxon>
    </lineage>
</organism>
<dbReference type="AlphaFoldDB" id="A0AAQ3UDI0"/>
<proteinExistence type="predicted"/>
<sequence length="351" mass="39567">MPHNARYPHETWARGAVAAPATSVSVALRGAVAPPPLAEPDSLVPAEEDRSTLQRAVTQVPVWRLKSASSRLLSTAVLMSSFKRGARMRVGGRIGRLDKTRLPTPTPPPQEWEDLNDTDEEDSEELVPDSSNEEQSKEPDAQPEVPPTVLEDQAAAQGQDGGQAQQQQNKDEDRWNESIHRWFDYPLPFPRMLREALVTLRLGHTWVTYVGTRYRHRIYTKAWAMAVQISVLDEYGARRDIALSYAPALRHNYEAAISDAAQEALATLCYSCHSLLADEKNPRIEATIDYLVALNTDYIALAEELREAKLEISRLRAQITPSVPMFNPVYYPPRKRVHYNDPAARTYIRHP</sequence>
<name>A0AAQ3UDI0_PASNO</name>
<gene>
    <name evidence="3" type="ORF">U9M48_036642</name>
</gene>
<feature type="compositionally biased region" description="Low complexity" evidence="2">
    <location>
        <begin position="154"/>
        <end position="168"/>
    </location>
</feature>
<evidence type="ECO:0000256" key="1">
    <source>
        <dbReference type="SAM" id="Coils"/>
    </source>
</evidence>
<evidence type="ECO:0000256" key="2">
    <source>
        <dbReference type="SAM" id="MobiDB-lite"/>
    </source>
</evidence>
<keyword evidence="1" id="KW-0175">Coiled coil</keyword>
<evidence type="ECO:0000313" key="3">
    <source>
        <dbReference type="EMBL" id="WVZ90333.1"/>
    </source>
</evidence>
<feature type="coiled-coil region" evidence="1">
    <location>
        <begin position="291"/>
        <end position="318"/>
    </location>
</feature>
<evidence type="ECO:0000313" key="4">
    <source>
        <dbReference type="Proteomes" id="UP001341281"/>
    </source>
</evidence>
<accession>A0AAQ3UDI0</accession>
<feature type="region of interest" description="Disordered" evidence="2">
    <location>
        <begin position="93"/>
        <end position="147"/>
    </location>
</feature>
<keyword evidence="4" id="KW-1185">Reference proteome</keyword>
<feature type="compositionally biased region" description="Acidic residues" evidence="2">
    <location>
        <begin position="111"/>
        <end position="127"/>
    </location>
</feature>
<dbReference type="EMBL" id="CP144752">
    <property type="protein sequence ID" value="WVZ90333.1"/>
    <property type="molecule type" value="Genomic_DNA"/>
</dbReference>
<protein>
    <submittedName>
        <fullName evidence="3">Uncharacterized protein</fullName>
    </submittedName>
</protein>
<feature type="region of interest" description="Disordered" evidence="2">
    <location>
        <begin position="154"/>
        <end position="173"/>
    </location>
</feature>
<dbReference type="Proteomes" id="UP001341281">
    <property type="component" value="Chromosome 08"/>
</dbReference>